<protein>
    <recommendedName>
        <fullName evidence="3">Dephospho-CoA kinase</fullName>
        <ecNumber evidence="3">2.7.1.24</ecNumber>
    </recommendedName>
</protein>
<dbReference type="Proteomes" id="UP000295518">
    <property type="component" value="Unassembled WGS sequence"/>
</dbReference>
<dbReference type="SUPFAM" id="SSF52540">
    <property type="entry name" value="P-loop containing nucleoside triphosphate hydrolases"/>
    <property type="match status" value="1"/>
</dbReference>
<dbReference type="RefSeq" id="WP_094254721.1">
    <property type="nucleotide sequence ID" value="NZ_NNCE01000004.1"/>
</dbReference>
<accession>A0A4R6ICE2</accession>
<proteinExistence type="predicted"/>
<keyword evidence="2" id="KW-0067">ATP-binding</keyword>
<evidence type="ECO:0000256" key="3">
    <source>
        <dbReference type="NCBIfam" id="TIGR00152"/>
    </source>
</evidence>
<dbReference type="EC" id="2.7.1.24" evidence="3"/>
<reference evidence="4 5" key="1">
    <citation type="submission" date="2019-03" db="EMBL/GenBank/DDBJ databases">
        <title>Genomic Encyclopedia of Archaeal and Bacterial Type Strains, Phase II (KMG-II): from individual species to whole genera.</title>
        <authorList>
            <person name="Goeker M."/>
        </authorList>
    </citation>
    <scope>NUCLEOTIDE SEQUENCE [LARGE SCALE GENOMIC DNA]</scope>
    <source>
        <strain evidence="4 5">ATCC 700618</strain>
    </source>
</reference>
<keyword evidence="1" id="KW-0547">Nucleotide-binding</keyword>
<evidence type="ECO:0000313" key="5">
    <source>
        <dbReference type="Proteomes" id="UP000295518"/>
    </source>
</evidence>
<dbReference type="InterPro" id="IPR001977">
    <property type="entry name" value="Depp_CoAkinase"/>
</dbReference>
<comment type="caution">
    <text evidence="4">The sequence shown here is derived from an EMBL/GenBank/DDBJ whole genome shotgun (WGS) entry which is preliminary data.</text>
</comment>
<keyword evidence="5" id="KW-1185">Reference proteome</keyword>
<dbReference type="GO" id="GO:0015937">
    <property type="term" value="P:coenzyme A biosynthetic process"/>
    <property type="evidence" value="ECO:0007669"/>
    <property type="project" value="UniProtKB-UniRule"/>
</dbReference>
<dbReference type="InterPro" id="IPR027417">
    <property type="entry name" value="P-loop_NTPase"/>
</dbReference>
<gene>
    <name evidence="4" type="ORF">EI74_0560</name>
</gene>
<evidence type="ECO:0000256" key="1">
    <source>
        <dbReference type="ARBA" id="ARBA00022741"/>
    </source>
</evidence>
<evidence type="ECO:0000256" key="2">
    <source>
        <dbReference type="ARBA" id="ARBA00022840"/>
    </source>
</evidence>
<dbReference type="AlphaFoldDB" id="A0A4R6ICE2"/>
<dbReference type="EMBL" id="SNWN01000012">
    <property type="protein sequence ID" value="TDO19920.1"/>
    <property type="molecule type" value="Genomic_DNA"/>
</dbReference>
<dbReference type="GO" id="GO:0004140">
    <property type="term" value="F:dephospho-CoA kinase activity"/>
    <property type="evidence" value="ECO:0007669"/>
    <property type="project" value="UniProtKB-UniRule"/>
</dbReference>
<dbReference type="NCBIfam" id="TIGR00152">
    <property type="entry name" value="dephospho-CoA kinase"/>
    <property type="match status" value="1"/>
</dbReference>
<name>A0A4R6ICE2_9MOLU</name>
<evidence type="ECO:0000313" key="4">
    <source>
        <dbReference type="EMBL" id="TDO19920.1"/>
    </source>
</evidence>
<dbReference type="Pfam" id="PF01121">
    <property type="entry name" value="CoaE"/>
    <property type="match status" value="1"/>
</dbReference>
<organism evidence="4 5">
    <name type="scientific">Mycoplasma testudineum</name>
    <dbReference type="NCBI Taxonomy" id="244584"/>
    <lineage>
        <taxon>Bacteria</taxon>
        <taxon>Bacillati</taxon>
        <taxon>Mycoplasmatota</taxon>
        <taxon>Mollicutes</taxon>
        <taxon>Mycoplasmataceae</taxon>
        <taxon>Mycoplasma</taxon>
    </lineage>
</organism>
<dbReference type="GO" id="GO:0005524">
    <property type="term" value="F:ATP binding"/>
    <property type="evidence" value="ECO:0007669"/>
    <property type="project" value="UniProtKB-KW"/>
</dbReference>
<keyword evidence="4" id="KW-0808">Transferase</keyword>
<dbReference type="CDD" id="cd02022">
    <property type="entry name" value="DPCK"/>
    <property type="match status" value="1"/>
</dbReference>
<sequence length="181" mass="21322">MIAITGRTHSGKTFLLKQLSNLGYKTLSADDFFHEQYKKDQAGYKLILSFLGPQFVKSDEVNRSAIKEWLKSDENNINILNKLTHKLLFEHLIKQKYDFVEIPIINSEFYDFLSLFDRVINLEISNQQRQKFINNRNVDKSTIELIDRLNKGFYGPKSVNISFEERQKPNFLEDFLTLVKH</sequence>
<keyword evidence="4" id="KW-0418">Kinase</keyword>
<dbReference type="GO" id="GO:0005737">
    <property type="term" value="C:cytoplasm"/>
    <property type="evidence" value="ECO:0007669"/>
    <property type="project" value="UniProtKB-UniRule"/>
</dbReference>
<dbReference type="OrthoDB" id="399073at2"/>
<dbReference type="Gene3D" id="3.40.50.300">
    <property type="entry name" value="P-loop containing nucleotide triphosphate hydrolases"/>
    <property type="match status" value="1"/>
</dbReference>
<dbReference type="PROSITE" id="PS51219">
    <property type="entry name" value="DPCK"/>
    <property type="match status" value="1"/>
</dbReference>